<evidence type="ECO:0000256" key="2">
    <source>
        <dbReference type="SAM" id="SignalP"/>
    </source>
</evidence>
<dbReference type="EMBL" id="NIDE01000004">
    <property type="protein sequence ID" value="OWK43348.1"/>
    <property type="molecule type" value="Genomic_DNA"/>
</dbReference>
<organism evidence="3 4">
    <name type="scientific">Fimbriiglobus ruber</name>
    <dbReference type="NCBI Taxonomy" id="1908690"/>
    <lineage>
        <taxon>Bacteria</taxon>
        <taxon>Pseudomonadati</taxon>
        <taxon>Planctomycetota</taxon>
        <taxon>Planctomycetia</taxon>
        <taxon>Gemmatales</taxon>
        <taxon>Gemmataceae</taxon>
        <taxon>Fimbriiglobus</taxon>
    </lineage>
</organism>
<dbReference type="AlphaFoldDB" id="A0A225DXU2"/>
<evidence type="ECO:0000313" key="3">
    <source>
        <dbReference type="EMBL" id="OWK43348.1"/>
    </source>
</evidence>
<protein>
    <submittedName>
        <fullName evidence="3">TolB protein periplasmic protein</fullName>
    </submittedName>
</protein>
<name>A0A225DXU2_9BACT</name>
<dbReference type="SUPFAM" id="SSF82171">
    <property type="entry name" value="DPP6 N-terminal domain-like"/>
    <property type="match status" value="1"/>
</dbReference>
<gene>
    <name evidence="3" type="ORF">FRUB_02947</name>
</gene>
<proteinExistence type="inferred from homology"/>
<reference evidence="4" key="1">
    <citation type="submission" date="2017-06" db="EMBL/GenBank/DDBJ databases">
        <title>Genome analysis of Fimbriiglobus ruber SP5, the first member of the order Planctomycetales with confirmed chitinolytic capability.</title>
        <authorList>
            <person name="Ravin N.V."/>
            <person name="Rakitin A.L."/>
            <person name="Ivanova A.A."/>
            <person name="Beletsky A.V."/>
            <person name="Kulichevskaya I.S."/>
            <person name="Mardanov A.V."/>
            <person name="Dedysh S.N."/>
        </authorList>
    </citation>
    <scope>NUCLEOTIDE SEQUENCE [LARGE SCALE GENOMIC DNA]</scope>
    <source>
        <strain evidence="4">SP5</strain>
    </source>
</reference>
<dbReference type="RefSeq" id="WP_088254201.1">
    <property type="nucleotide sequence ID" value="NZ_NIDE01000004.1"/>
</dbReference>
<keyword evidence="4" id="KW-1185">Reference proteome</keyword>
<dbReference type="InterPro" id="IPR011042">
    <property type="entry name" value="6-blade_b-propeller_TolB-like"/>
</dbReference>
<dbReference type="OrthoDB" id="269409at2"/>
<accession>A0A225DXU2</accession>
<feature type="signal peptide" evidence="2">
    <location>
        <begin position="1"/>
        <end position="24"/>
    </location>
</feature>
<keyword evidence="2" id="KW-0732">Signal</keyword>
<dbReference type="PANTHER" id="PTHR36842">
    <property type="entry name" value="PROTEIN TOLB HOMOLOG"/>
    <property type="match status" value="1"/>
</dbReference>
<dbReference type="Gene3D" id="2.120.10.30">
    <property type="entry name" value="TolB, C-terminal domain"/>
    <property type="match status" value="2"/>
</dbReference>
<sequence>MTPRSAILLLVTVFLSTSCTDAPASDPDVLPLIGYTELRTNLPGGRFANVRTMRAAVVKSDGTGRRLLAGELSKEPDTSTQFAGWSPDGKTAVIGVGWESAENAKWEEENKQFRMVEGSYKLDSYLLDLASGKAVNVTGVERVSHYNSGLFFRPEGKGLGFTPLVQGVSKPFMMDLDGRHKQDVSGKGSGFAYGYSVSPDGKSISYHENYQIYVSDVDGSNKKHIKTGNSFNFVPRWSPDGKWLLFVSGEHYNCHPHIVRPDGTGLKKLADRGGYRGVTEFLDVFDFHGGSSDIPVWGVDGKLIYLTAKVGNNVELFQVNLDGEAAQLTKSVPGTLHYHPQPSPEGKWLAYGSKRDGVRNIFVMNLSDRTEKRMTEMNAGYGAMWPYWQPFAK</sequence>
<dbReference type="InterPro" id="IPR011659">
    <property type="entry name" value="WD40"/>
</dbReference>
<comment type="caution">
    <text evidence="3">The sequence shown here is derived from an EMBL/GenBank/DDBJ whole genome shotgun (WGS) entry which is preliminary data.</text>
</comment>
<evidence type="ECO:0000256" key="1">
    <source>
        <dbReference type="ARBA" id="ARBA00009820"/>
    </source>
</evidence>
<evidence type="ECO:0000313" key="4">
    <source>
        <dbReference type="Proteomes" id="UP000214646"/>
    </source>
</evidence>
<dbReference type="PANTHER" id="PTHR36842:SF1">
    <property type="entry name" value="PROTEIN TOLB"/>
    <property type="match status" value="1"/>
</dbReference>
<comment type="similarity">
    <text evidence="1">Belongs to the TolB family.</text>
</comment>
<feature type="chain" id="PRO_5012646414" evidence="2">
    <location>
        <begin position="25"/>
        <end position="393"/>
    </location>
</feature>
<dbReference type="PROSITE" id="PS51257">
    <property type="entry name" value="PROKAR_LIPOPROTEIN"/>
    <property type="match status" value="1"/>
</dbReference>
<dbReference type="Pfam" id="PF07676">
    <property type="entry name" value="PD40"/>
    <property type="match status" value="1"/>
</dbReference>
<dbReference type="Proteomes" id="UP000214646">
    <property type="component" value="Unassembled WGS sequence"/>
</dbReference>